<dbReference type="PANTHER" id="PTHR33643:SF1">
    <property type="entry name" value="UREASE ACCESSORY PROTEIN D"/>
    <property type="match status" value="1"/>
</dbReference>
<comment type="subcellular location">
    <subcellularLocation>
        <location evidence="3">Cytoplasm</location>
    </subcellularLocation>
</comment>
<comment type="similarity">
    <text evidence="1 3">Belongs to the UreD family.</text>
</comment>
<dbReference type="GO" id="GO:0005737">
    <property type="term" value="C:cytoplasm"/>
    <property type="evidence" value="ECO:0007669"/>
    <property type="project" value="UniProtKB-SubCell"/>
</dbReference>
<name>A0A6J4QTY3_9ACTN</name>
<gene>
    <name evidence="3" type="primary">ureD</name>
    <name evidence="4" type="ORF">AVDCRST_MAG14-852</name>
</gene>
<accession>A0A6J4QTY3</accession>
<evidence type="ECO:0000256" key="3">
    <source>
        <dbReference type="HAMAP-Rule" id="MF_01384"/>
    </source>
</evidence>
<evidence type="ECO:0000256" key="1">
    <source>
        <dbReference type="ARBA" id="ARBA00007177"/>
    </source>
</evidence>
<protein>
    <recommendedName>
        <fullName evidence="3">Urease accessory protein UreD</fullName>
    </recommendedName>
</protein>
<dbReference type="PANTHER" id="PTHR33643">
    <property type="entry name" value="UREASE ACCESSORY PROTEIN D"/>
    <property type="match status" value="1"/>
</dbReference>
<comment type="subunit">
    <text evidence="3">UreD, UreF and UreG form a complex that acts as a GTP-hydrolysis-dependent molecular chaperone, activating the urease apoprotein by helping to assemble the nickel containing metallocenter of UreC. The UreE protein probably delivers the nickel.</text>
</comment>
<keyword evidence="2 3" id="KW-0143">Chaperone</keyword>
<dbReference type="InterPro" id="IPR002669">
    <property type="entry name" value="UreD"/>
</dbReference>
<dbReference type="HAMAP" id="MF_01384">
    <property type="entry name" value="UreD"/>
    <property type="match status" value="1"/>
</dbReference>
<dbReference type="GO" id="GO:0016151">
    <property type="term" value="F:nickel cation binding"/>
    <property type="evidence" value="ECO:0007669"/>
    <property type="project" value="UniProtKB-UniRule"/>
</dbReference>
<evidence type="ECO:0000313" key="4">
    <source>
        <dbReference type="EMBL" id="CAA9450502.1"/>
    </source>
</evidence>
<dbReference type="EMBL" id="CADCVG010000036">
    <property type="protein sequence ID" value="CAA9450502.1"/>
    <property type="molecule type" value="Genomic_DNA"/>
</dbReference>
<keyword evidence="3" id="KW-0996">Nickel insertion</keyword>
<organism evidence="4">
    <name type="scientific">uncultured Rubrobacteraceae bacterium</name>
    <dbReference type="NCBI Taxonomy" id="349277"/>
    <lineage>
        <taxon>Bacteria</taxon>
        <taxon>Bacillati</taxon>
        <taxon>Actinomycetota</taxon>
        <taxon>Rubrobacteria</taxon>
        <taxon>Rubrobacterales</taxon>
        <taxon>Rubrobacteraceae</taxon>
        <taxon>environmental samples</taxon>
    </lineage>
</organism>
<sequence>MGQRGALRLSLEPRGGRTVLAGRYSGAPFGAVRANYPDDSGIPEVQITNPSGGILGGDLLEIDVALVPGAAATILTQAANKAYRGVEARQNAAFRLGEGAFLEYLPHHLIPFARSAYRQETEVRLAGDSTLLIWDAFSAGRVARGERFAFDGLYSRTRIFRDGSPEVVDGFELLTGGEPFGGYSYLGAAYALAPRDLDPLVEELHEALSRMPRALASASASAPGLCAVRILARDATTLYRALNTCRTAARDHLRLPPAARGVW</sequence>
<keyword evidence="3" id="KW-0963">Cytoplasm</keyword>
<dbReference type="Pfam" id="PF01774">
    <property type="entry name" value="UreD"/>
    <property type="match status" value="1"/>
</dbReference>
<proteinExistence type="inferred from homology"/>
<evidence type="ECO:0000256" key="2">
    <source>
        <dbReference type="ARBA" id="ARBA00023186"/>
    </source>
</evidence>
<reference evidence="4" key="1">
    <citation type="submission" date="2020-02" db="EMBL/GenBank/DDBJ databases">
        <authorList>
            <person name="Meier V. D."/>
        </authorList>
    </citation>
    <scope>NUCLEOTIDE SEQUENCE</scope>
    <source>
        <strain evidence="4">AVDCRST_MAG14</strain>
    </source>
</reference>
<comment type="function">
    <text evidence="3">Required for maturation of urease via the functional incorporation of the urease nickel metallocenter.</text>
</comment>
<dbReference type="AlphaFoldDB" id="A0A6J4QTY3"/>